<reference evidence="1 2" key="1">
    <citation type="submission" date="2014-06" db="EMBL/GenBank/DDBJ databases">
        <authorList>
            <person name="Swart Estienne"/>
        </authorList>
    </citation>
    <scope>NUCLEOTIDE SEQUENCE [LARGE SCALE GENOMIC DNA]</scope>
    <source>
        <strain evidence="1 2">130c</strain>
    </source>
</reference>
<gene>
    <name evidence="1" type="primary">Contig7729.g8237</name>
    <name evidence="1" type="ORF">STYLEM_20751</name>
</gene>
<dbReference type="Proteomes" id="UP000039865">
    <property type="component" value="Unassembled WGS sequence"/>
</dbReference>
<accession>A0A078BB18</accession>
<dbReference type="AlphaFoldDB" id="A0A078BB18"/>
<evidence type="ECO:0000313" key="1">
    <source>
        <dbReference type="EMBL" id="CDW91594.1"/>
    </source>
</evidence>
<dbReference type="InParanoid" id="A0A078BB18"/>
<name>A0A078BB18_STYLE</name>
<organism evidence="1 2">
    <name type="scientific">Stylonychia lemnae</name>
    <name type="common">Ciliate</name>
    <dbReference type="NCBI Taxonomy" id="5949"/>
    <lineage>
        <taxon>Eukaryota</taxon>
        <taxon>Sar</taxon>
        <taxon>Alveolata</taxon>
        <taxon>Ciliophora</taxon>
        <taxon>Intramacronucleata</taxon>
        <taxon>Spirotrichea</taxon>
        <taxon>Stichotrichia</taxon>
        <taxon>Sporadotrichida</taxon>
        <taxon>Oxytrichidae</taxon>
        <taxon>Stylonychinae</taxon>
        <taxon>Stylonychia</taxon>
    </lineage>
</organism>
<dbReference type="EMBL" id="CCKQ01019584">
    <property type="protein sequence ID" value="CDW91594.1"/>
    <property type="molecule type" value="Genomic_DNA"/>
</dbReference>
<sequence>MFFKNRSLDNRAIKKDLKELNGFNYSFRQPSESTESQKSVSLSTSSGQLSITKLNSSSKDQLRLLFENNSSEKQAYEHYDQKLIPLESMRISLIIDIDRTLVDIVDKKRYEEIIKKCFFSKDMRIKQVDASVLKSSRYVLQTKSQLQNFVIIDRKEITWINEDKNVLFLLKTFAPLSETISEEQHLNDIPIFVRSKRYQYLQNYHLMTLEECQQETTLNVLGNCLIQAFEKSKQVNSTIKNSYNLLGGNAYSGQFVNINYLKGSYKDYKLQNNEMSIEFLVEVICRLRAILENENLDYYQKQQEVCTDKEIQRIPRSNADTEIEEK</sequence>
<evidence type="ECO:0000313" key="2">
    <source>
        <dbReference type="Proteomes" id="UP000039865"/>
    </source>
</evidence>
<protein>
    <submittedName>
        <fullName evidence="1">Uncharacterized protein</fullName>
    </submittedName>
</protein>
<proteinExistence type="predicted"/>
<keyword evidence="2" id="KW-1185">Reference proteome</keyword>